<dbReference type="RefSeq" id="WP_306825315.1">
    <property type="nucleotide sequence ID" value="NZ_JAUSQM010000001.1"/>
</dbReference>
<sequence>MTSDPELRTARLRRAAIAIAVVLALVAVPVVVWRLSGDDPVVDPATPASLSTAATGGPDKTATRSAQGTAVVQALVSAIGTEGADIDRLAAPGDNRARDQLRGIAEASRALGIQGWNGRFVTDDPSLRTHDARTWVGHAEFSAEVPGRGPLRFETALRIVETADGPRFAGSGATAVEGEKVGAAPAWWNEPLRVRREGRVTVLAPAAAAAKNLVAQSKRALRQVDAVLPGWKGRLVVELPVNQATTENALDAAPGSYAGIAAVTTRPVGVQAESEAAYVLLNPPVWGGLGPRAAQVVLTHEAVHVARGATRTPAPLWVVEGVADYVALRDGGVPARRSAARFLDKVRDQGLPRRLPTEEDFDARRQGLGATYESAWLACRLIAQTYGERRLLRFADALDDGMSLERAFRSELRTTKRAFVQDWRAHLARLAGIERGRVS</sequence>
<proteinExistence type="predicted"/>
<reference evidence="2 3" key="1">
    <citation type="submission" date="2023-07" db="EMBL/GenBank/DDBJ databases">
        <title>Sequencing the genomes of 1000 actinobacteria strains.</title>
        <authorList>
            <person name="Klenk H.-P."/>
        </authorList>
    </citation>
    <scope>NUCLEOTIDE SEQUENCE [LARGE SCALE GENOMIC DNA]</scope>
    <source>
        <strain evidence="2 3">GD13</strain>
    </source>
</reference>
<dbReference type="Proteomes" id="UP001240447">
    <property type="component" value="Unassembled WGS sequence"/>
</dbReference>
<dbReference type="InterPro" id="IPR007541">
    <property type="entry name" value="Uncharacterised_BSP"/>
</dbReference>
<evidence type="ECO:0000256" key="1">
    <source>
        <dbReference type="SAM" id="Phobius"/>
    </source>
</evidence>
<comment type="caution">
    <text evidence="2">The sequence shown here is derived from an EMBL/GenBank/DDBJ whole genome shotgun (WGS) entry which is preliminary data.</text>
</comment>
<evidence type="ECO:0000313" key="3">
    <source>
        <dbReference type="Proteomes" id="UP001240447"/>
    </source>
</evidence>
<keyword evidence="1" id="KW-0812">Transmembrane</keyword>
<accession>A0ABT9NT18</accession>
<keyword evidence="3" id="KW-1185">Reference proteome</keyword>
<evidence type="ECO:0000313" key="2">
    <source>
        <dbReference type="EMBL" id="MDP9823569.1"/>
    </source>
</evidence>
<name>A0ABT9NT18_9ACTN</name>
<dbReference type="Pfam" id="PF04450">
    <property type="entry name" value="BSP"/>
    <property type="match status" value="1"/>
</dbReference>
<organism evidence="2 3">
    <name type="scientific">Nocardioides massiliensis</name>
    <dbReference type="NCBI Taxonomy" id="1325935"/>
    <lineage>
        <taxon>Bacteria</taxon>
        <taxon>Bacillati</taxon>
        <taxon>Actinomycetota</taxon>
        <taxon>Actinomycetes</taxon>
        <taxon>Propionibacteriales</taxon>
        <taxon>Nocardioidaceae</taxon>
        <taxon>Nocardioides</taxon>
    </lineage>
</organism>
<evidence type="ECO:0008006" key="4">
    <source>
        <dbReference type="Google" id="ProtNLM"/>
    </source>
</evidence>
<keyword evidence="1" id="KW-0472">Membrane</keyword>
<keyword evidence="1" id="KW-1133">Transmembrane helix</keyword>
<gene>
    <name evidence="2" type="ORF">J2S59_003378</name>
</gene>
<feature type="transmembrane region" description="Helical" evidence="1">
    <location>
        <begin position="12"/>
        <end position="33"/>
    </location>
</feature>
<protein>
    <recommendedName>
        <fullName evidence="4">Peptidase MA-like domain-containing protein</fullName>
    </recommendedName>
</protein>
<dbReference type="EMBL" id="JAUSQM010000001">
    <property type="protein sequence ID" value="MDP9823569.1"/>
    <property type="molecule type" value="Genomic_DNA"/>
</dbReference>